<feature type="transmembrane region" description="Helical" evidence="1">
    <location>
        <begin position="20"/>
        <end position="43"/>
    </location>
</feature>
<evidence type="ECO:0008006" key="4">
    <source>
        <dbReference type="Google" id="ProtNLM"/>
    </source>
</evidence>
<organism evidence="2 3">
    <name type="scientific">Steinernema carpocapsae</name>
    <name type="common">Entomopathogenic nematode</name>
    <dbReference type="NCBI Taxonomy" id="34508"/>
    <lineage>
        <taxon>Eukaryota</taxon>
        <taxon>Metazoa</taxon>
        <taxon>Ecdysozoa</taxon>
        <taxon>Nematoda</taxon>
        <taxon>Chromadorea</taxon>
        <taxon>Rhabditida</taxon>
        <taxon>Tylenchina</taxon>
        <taxon>Panagrolaimomorpha</taxon>
        <taxon>Strongyloidoidea</taxon>
        <taxon>Steinernematidae</taxon>
        <taxon>Steinernema</taxon>
    </lineage>
</organism>
<reference evidence="2 3" key="2">
    <citation type="journal article" date="2019" name="G3 (Bethesda)">
        <title>Hybrid Assembly of the Genome of the Entomopathogenic Nematode Steinernema carpocapsae Identifies the X-Chromosome.</title>
        <authorList>
            <person name="Serra L."/>
            <person name="Macchietto M."/>
            <person name="Macias-Munoz A."/>
            <person name="McGill C.J."/>
            <person name="Rodriguez I.M."/>
            <person name="Rodriguez B."/>
            <person name="Murad R."/>
            <person name="Mortazavi A."/>
        </authorList>
    </citation>
    <scope>NUCLEOTIDE SEQUENCE [LARGE SCALE GENOMIC DNA]</scope>
    <source>
        <strain evidence="2 3">ALL</strain>
    </source>
</reference>
<keyword evidence="1" id="KW-0472">Membrane</keyword>
<evidence type="ECO:0000256" key="1">
    <source>
        <dbReference type="SAM" id="Phobius"/>
    </source>
</evidence>
<feature type="transmembrane region" description="Helical" evidence="1">
    <location>
        <begin position="55"/>
        <end position="79"/>
    </location>
</feature>
<dbReference type="AlphaFoldDB" id="A0A4V6XVN4"/>
<dbReference type="Gene3D" id="1.20.1070.10">
    <property type="entry name" value="Rhodopsin 7-helix transmembrane proteins"/>
    <property type="match status" value="1"/>
</dbReference>
<keyword evidence="1" id="KW-0812">Transmembrane</keyword>
<keyword evidence="1" id="KW-1133">Transmembrane helix</keyword>
<gene>
    <name evidence="2" type="ORF">L596_028483</name>
</gene>
<keyword evidence="3" id="KW-1185">Reference proteome</keyword>
<reference evidence="2 3" key="1">
    <citation type="journal article" date="2015" name="Genome Biol.">
        <title>Comparative genomics of Steinernema reveals deeply conserved gene regulatory networks.</title>
        <authorList>
            <person name="Dillman A.R."/>
            <person name="Macchietto M."/>
            <person name="Porter C.F."/>
            <person name="Rogers A."/>
            <person name="Williams B."/>
            <person name="Antoshechkin I."/>
            <person name="Lee M.M."/>
            <person name="Goodwin Z."/>
            <person name="Lu X."/>
            <person name="Lewis E.E."/>
            <person name="Goodrich-Blair H."/>
            <person name="Stock S.P."/>
            <person name="Adams B.J."/>
            <person name="Sternberg P.W."/>
            <person name="Mortazavi A."/>
        </authorList>
    </citation>
    <scope>NUCLEOTIDE SEQUENCE [LARGE SCALE GENOMIC DNA]</scope>
    <source>
        <strain evidence="2 3">ALL</strain>
    </source>
</reference>
<evidence type="ECO:0000313" key="2">
    <source>
        <dbReference type="EMBL" id="TKR61365.1"/>
    </source>
</evidence>
<evidence type="ECO:0000313" key="3">
    <source>
        <dbReference type="Proteomes" id="UP000298663"/>
    </source>
</evidence>
<name>A0A4V6XVN4_STECR</name>
<accession>A0A4V6XVN4</accession>
<dbReference type="Proteomes" id="UP000298663">
    <property type="component" value="Unassembled WGS sequence"/>
</dbReference>
<protein>
    <recommendedName>
        <fullName evidence="4">G-protein coupled receptors family 1 profile domain-containing protein</fullName>
    </recommendedName>
</protein>
<sequence length="93" mass="10720">MTNETFFRDGLPRVDPDWIGSYNILVFLMACPANILFLVAIFFEKQMWRMSAYQIIFHMSFVHFILSISTLELGLIALLSRTCLFGDYTVAVS</sequence>
<dbReference type="EMBL" id="AZBU02000011">
    <property type="protein sequence ID" value="TKR61365.1"/>
    <property type="molecule type" value="Genomic_DNA"/>
</dbReference>
<comment type="caution">
    <text evidence="2">The sequence shown here is derived from an EMBL/GenBank/DDBJ whole genome shotgun (WGS) entry which is preliminary data.</text>
</comment>
<dbReference type="SUPFAM" id="SSF81321">
    <property type="entry name" value="Family A G protein-coupled receptor-like"/>
    <property type="match status" value="1"/>
</dbReference>
<proteinExistence type="predicted"/>